<dbReference type="CDD" id="cd02440">
    <property type="entry name" value="AdoMet_MTases"/>
    <property type="match status" value="1"/>
</dbReference>
<dbReference type="Proteomes" id="UP000239698">
    <property type="component" value="Unassembled WGS sequence"/>
</dbReference>
<dbReference type="SUPFAM" id="SSF53335">
    <property type="entry name" value="S-adenosyl-L-methionine-dependent methyltransferases"/>
    <property type="match status" value="1"/>
</dbReference>
<accession>A0ABD6W747</accession>
<evidence type="ECO:0000313" key="4">
    <source>
        <dbReference type="EMBL" id="PPH73215.1"/>
    </source>
</evidence>
<feature type="compositionally biased region" description="Basic residues" evidence="1">
    <location>
        <begin position="10"/>
        <end position="25"/>
    </location>
</feature>
<keyword evidence="3" id="KW-0808">Transferase</keyword>
<dbReference type="InterPro" id="IPR041698">
    <property type="entry name" value="Methyltransf_25"/>
</dbReference>
<dbReference type="EMBL" id="PSVT01000044">
    <property type="protein sequence ID" value="PPH73215.1"/>
    <property type="molecule type" value="Genomic_DNA"/>
</dbReference>
<evidence type="ECO:0000313" key="3">
    <source>
        <dbReference type="EMBL" id="PPF12012.1"/>
    </source>
</evidence>
<dbReference type="Pfam" id="PF13649">
    <property type="entry name" value="Methyltransf_25"/>
    <property type="match status" value="1"/>
</dbReference>
<protein>
    <submittedName>
        <fullName evidence="3">Methyltransferase domain-containing protein</fullName>
    </submittedName>
</protein>
<comment type="caution">
    <text evidence="3">The sequence shown here is derived from an EMBL/GenBank/DDBJ whole genome shotgun (WGS) entry which is preliminary data.</text>
</comment>
<keyword evidence="6" id="KW-1185">Reference proteome</keyword>
<feature type="compositionally biased region" description="Basic and acidic residues" evidence="1">
    <location>
        <begin position="74"/>
        <end position="88"/>
    </location>
</feature>
<evidence type="ECO:0000259" key="2">
    <source>
        <dbReference type="Pfam" id="PF13649"/>
    </source>
</evidence>
<keyword evidence="3" id="KW-0489">Methyltransferase</keyword>
<name>A0ABD6W747_RATRA</name>
<feature type="compositionally biased region" description="Basic and acidic residues" evidence="1">
    <location>
        <begin position="95"/>
        <end position="115"/>
    </location>
</feature>
<proteinExistence type="predicted"/>
<evidence type="ECO:0000256" key="1">
    <source>
        <dbReference type="SAM" id="MobiDB-lite"/>
    </source>
</evidence>
<dbReference type="GO" id="GO:0032259">
    <property type="term" value="P:methylation"/>
    <property type="evidence" value="ECO:0007669"/>
    <property type="project" value="UniProtKB-KW"/>
</dbReference>
<organism evidence="3 5">
    <name type="scientific">Rathayibacter rathayi</name>
    <name type="common">Corynebacterium rathayi</name>
    <dbReference type="NCBI Taxonomy" id="33887"/>
    <lineage>
        <taxon>Bacteria</taxon>
        <taxon>Bacillati</taxon>
        <taxon>Actinomycetota</taxon>
        <taxon>Actinomycetes</taxon>
        <taxon>Micrococcales</taxon>
        <taxon>Microbacteriaceae</taxon>
        <taxon>Rathayibacter</taxon>
    </lineage>
</organism>
<dbReference type="Gene3D" id="3.40.50.150">
    <property type="entry name" value="Vaccinia Virus protein VP39"/>
    <property type="match status" value="1"/>
</dbReference>
<dbReference type="AlphaFoldDB" id="A0ABD6W747"/>
<gene>
    <name evidence="3" type="ORF">C5C04_11340</name>
    <name evidence="4" type="ORF">C5C40_14010</name>
</gene>
<dbReference type="InterPro" id="IPR029063">
    <property type="entry name" value="SAM-dependent_MTases_sf"/>
</dbReference>
<evidence type="ECO:0000313" key="6">
    <source>
        <dbReference type="Proteomes" id="UP000239698"/>
    </source>
</evidence>
<feature type="compositionally biased region" description="Basic and acidic residues" evidence="1">
    <location>
        <begin position="35"/>
        <end position="56"/>
    </location>
</feature>
<dbReference type="Proteomes" id="UP000237881">
    <property type="component" value="Unassembled WGS sequence"/>
</dbReference>
<feature type="domain" description="Methyltransferase" evidence="2">
    <location>
        <begin position="248"/>
        <end position="332"/>
    </location>
</feature>
<dbReference type="EMBL" id="PSUL01000028">
    <property type="protein sequence ID" value="PPF12012.1"/>
    <property type="molecule type" value="Genomic_DNA"/>
</dbReference>
<feature type="region of interest" description="Disordered" evidence="1">
    <location>
        <begin position="1"/>
        <end position="128"/>
    </location>
</feature>
<sequence>MADTESVRARAARRRRDQRRRHRDRGARPPAAAGRADRYRGVPRLVRADRRRDRDGSPGCTRGAAVQWAGGRAGDGRRRDHGAPDRGARPPATHPGDRREGASARRGARSGDRARGGGARRGAVRGADDCDAQCGDHGYAGARARRGVSAFDPAARPGSTVLPALACPICGSGLVPDALPRPSSLRCPLGHSADVARQGYASLLRGRHATSGDTAAMVQARADLLGSGHYQAIQDAVAAAVPVGARLVVDLGCGTGAYLAAVLNAHPESDGLGLDLSAPAARRAARAHPRAAVATADLWQPLPLADSCADALLTVFAPRNAPEMRRVLRPGGVAVVVTPRERHLHEIRERFGMLGIDAGKAEQLDDQLAGLSLRARDELDSTVWMSVDELRAEVLMGPSAHHVDPATLDAQLAGVTGTTAVTIAVTVSRFVRIG</sequence>
<dbReference type="KEGG" id="rry:C1O28_00380"/>
<reference evidence="5 6" key="1">
    <citation type="submission" date="2018-02" db="EMBL/GenBank/DDBJ databases">
        <title>Bacteriophage NCPPB3778 and a type I-E CRISPR drive the evolution of the US Biological Select Agent, Rathayibacter toxicus.</title>
        <authorList>
            <person name="Davis E.W.II."/>
            <person name="Tabima J.F."/>
            <person name="Weisberg A.J."/>
            <person name="Lopes L.D."/>
            <person name="Wiseman M.S."/>
            <person name="Wiseman M.S."/>
            <person name="Pupko T."/>
            <person name="Belcher M.S."/>
            <person name="Sechler A.J."/>
            <person name="Tancos M.A."/>
            <person name="Schroeder B.K."/>
            <person name="Murray T.D."/>
            <person name="Luster D.G."/>
            <person name="Schneider W.L."/>
            <person name="Rogers E."/>
            <person name="Andreote F.D."/>
            <person name="Grunwald N.J."/>
            <person name="Putnam M.L."/>
            <person name="Chang J.H."/>
        </authorList>
    </citation>
    <scope>NUCLEOTIDE SEQUENCE [LARGE SCALE GENOMIC DNA]</scope>
    <source>
        <strain evidence="4 6">AY1D6</strain>
        <strain evidence="3 5">AY1I9</strain>
    </source>
</reference>
<evidence type="ECO:0000313" key="5">
    <source>
        <dbReference type="Proteomes" id="UP000237881"/>
    </source>
</evidence>
<dbReference type="GO" id="GO:0008168">
    <property type="term" value="F:methyltransferase activity"/>
    <property type="evidence" value="ECO:0007669"/>
    <property type="project" value="UniProtKB-KW"/>
</dbReference>